<keyword evidence="2" id="KW-1185">Reference proteome</keyword>
<sequence>MRDLTPDERQELRRELSAVAADWALRLKDSDLDGRRRADHEPNSAERMRTHLARMAAGEQMRTLLADLVSASADEAVQHGAGYPELGAAVGASRQAARKRWPNLSISKRRASEWKQPPGGIGWAGDSYLGYPGTA</sequence>
<name>A0A317JWW0_9ACTN</name>
<accession>A0A317JWW0</accession>
<gene>
    <name evidence="1" type="ORF">DLJ46_23645</name>
</gene>
<evidence type="ECO:0000313" key="1">
    <source>
        <dbReference type="EMBL" id="PWU44868.1"/>
    </source>
</evidence>
<comment type="caution">
    <text evidence="1">The sequence shown here is derived from an EMBL/GenBank/DDBJ whole genome shotgun (WGS) entry which is preliminary data.</text>
</comment>
<evidence type="ECO:0000313" key="2">
    <source>
        <dbReference type="Proteomes" id="UP000245683"/>
    </source>
</evidence>
<dbReference type="Proteomes" id="UP000245683">
    <property type="component" value="Unassembled WGS sequence"/>
</dbReference>
<reference evidence="2" key="1">
    <citation type="submission" date="2018-05" db="EMBL/GenBank/DDBJ databases">
        <title>Micromonospora globispora sp. nov. and Micromonospora rugosa sp. nov., isolated from marine sediment.</title>
        <authorList>
            <person name="Carro L."/>
            <person name="Aysel V."/>
            <person name="Cetin D."/>
            <person name="Igual J.M."/>
            <person name="Klenk H.-P."/>
            <person name="Trujillo M.E."/>
            <person name="Sahin N."/>
        </authorList>
    </citation>
    <scope>NUCLEOTIDE SEQUENCE [LARGE SCALE GENOMIC DNA]</scope>
    <source>
        <strain evidence="2">S2904</strain>
    </source>
</reference>
<protein>
    <submittedName>
        <fullName evidence="1">Uncharacterized protein</fullName>
    </submittedName>
</protein>
<organism evidence="1 2">
    <name type="scientific">Micromonospora globispora</name>
    <dbReference type="NCBI Taxonomy" id="1450148"/>
    <lineage>
        <taxon>Bacteria</taxon>
        <taxon>Bacillati</taxon>
        <taxon>Actinomycetota</taxon>
        <taxon>Actinomycetes</taxon>
        <taxon>Micromonosporales</taxon>
        <taxon>Micromonosporaceae</taxon>
        <taxon>Micromonospora</taxon>
    </lineage>
</organism>
<proteinExistence type="predicted"/>
<dbReference type="EMBL" id="QGSV01000283">
    <property type="protein sequence ID" value="PWU44868.1"/>
    <property type="molecule type" value="Genomic_DNA"/>
</dbReference>
<dbReference type="AlphaFoldDB" id="A0A317JWW0"/>